<comment type="function">
    <text evidence="2">Binds to DNA and alters its conformation. May be involved in regulation of gene expression, nucleoid organization and DNA protection.</text>
</comment>
<comment type="similarity">
    <text evidence="2">Belongs to the YbaB/EbfC family.</text>
</comment>
<dbReference type="SUPFAM" id="SSF82607">
    <property type="entry name" value="YbaB-like"/>
    <property type="match status" value="1"/>
</dbReference>
<keyword evidence="2" id="KW-0963">Cytoplasm</keyword>
<organism evidence="4 5">
    <name type="scientific">Candidatus Thermofonsia Clade 1 bacterium</name>
    <dbReference type="NCBI Taxonomy" id="2364210"/>
    <lineage>
        <taxon>Bacteria</taxon>
        <taxon>Bacillati</taxon>
        <taxon>Chloroflexota</taxon>
        <taxon>Candidatus Thermofontia</taxon>
        <taxon>Candidatus Thermofonsia Clade 1</taxon>
    </lineage>
</organism>
<dbReference type="PANTHER" id="PTHR33449:SF1">
    <property type="entry name" value="NUCLEOID-ASSOCIATED PROTEIN YBAB"/>
    <property type="match status" value="1"/>
</dbReference>
<gene>
    <name evidence="4" type="ORF">CUN51_01505</name>
</gene>
<comment type="caution">
    <text evidence="4">The sequence shown here is derived from an EMBL/GenBank/DDBJ whole genome shotgun (WGS) entry which is preliminary data.</text>
</comment>
<dbReference type="PANTHER" id="PTHR33449">
    <property type="entry name" value="NUCLEOID-ASSOCIATED PROTEIN YBAB"/>
    <property type="match status" value="1"/>
</dbReference>
<evidence type="ECO:0000256" key="3">
    <source>
        <dbReference type="SAM" id="MobiDB-lite"/>
    </source>
</evidence>
<dbReference type="GO" id="GO:0005829">
    <property type="term" value="C:cytosol"/>
    <property type="evidence" value="ECO:0007669"/>
    <property type="project" value="TreeGrafter"/>
</dbReference>
<dbReference type="InterPro" id="IPR004401">
    <property type="entry name" value="YbaB/EbfC"/>
</dbReference>
<evidence type="ECO:0000256" key="2">
    <source>
        <dbReference type="HAMAP-Rule" id="MF_00274"/>
    </source>
</evidence>
<dbReference type="Gene3D" id="3.30.1310.10">
    <property type="entry name" value="Nucleoid-associated protein YbaB-like domain"/>
    <property type="match status" value="1"/>
</dbReference>
<accession>A0A2M8P456</accession>
<reference evidence="4 5" key="1">
    <citation type="submission" date="2017-11" db="EMBL/GenBank/DDBJ databases">
        <title>Evolution of Phototrophy in the Chloroflexi Phylum Driven by Horizontal Gene Transfer.</title>
        <authorList>
            <person name="Ward L.M."/>
            <person name="Hemp J."/>
            <person name="Shih P.M."/>
            <person name="Mcglynn S.E."/>
            <person name="Fischer W."/>
        </authorList>
    </citation>
    <scope>NUCLEOTIDE SEQUENCE [LARGE SCALE GENOMIC DNA]</scope>
    <source>
        <strain evidence="4">CP2_2F</strain>
    </source>
</reference>
<comment type="subunit">
    <text evidence="2">Homodimer.</text>
</comment>
<dbReference type="EMBL" id="PGTK01000001">
    <property type="protein sequence ID" value="PJF32332.1"/>
    <property type="molecule type" value="Genomic_DNA"/>
</dbReference>
<dbReference type="InterPro" id="IPR036894">
    <property type="entry name" value="YbaB-like_sf"/>
</dbReference>
<comment type="subcellular location">
    <subcellularLocation>
        <location evidence="2">Cytoplasm</location>
        <location evidence="2">Nucleoid</location>
    </subcellularLocation>
</comment>
<name>A0A2M8P456_9CHLR</name>
<evidence type="ECO:0000256" key="1">
    <source>
        <dbReference type="ARBA" id="ARBA00023125"/>
    </source>
</evidence>
<feature type="region of interest" description="Disordered" evidence="3">
    <location>
        <begin position="1"/>
        <end position="20"/>
    </location>
</feature>
<protein>
    <recommendedName>
        <fullName evidence="2">Nucleoid-associated protein CUN51_01505</fullName>
    </recommendedName>
</protein>
<dbReference type="Pfam" id="PF02575">
    <property type="entry name" value="YbaB_DNA_bd"/>
    <property type="match status" value="1"/>
</dbReference>
<sequence length="129" mass="13502">MAKRRGSGGFGGPGMGANPNAMLKQLQKMQEDMVKAQEALAEETLEVQAAGGAITVVITGHQRVKSITIKPELLDTSDPEWVNDLQDLLVVAINQAIEQSQQRAAERMEAVSGGMSGMLSGGLNGLLGG</sequence>
<evidence type="ECO:0000313" key="5">
    <source>
        <dbReference type="Proteomes" id="UP000228921"/>
    </source>
</evidence>
<keyword evidence="1 2" id="KW-0238">DNA-binding</keyword>
<dbReference type="AlphaFoldDB" id="A0A2M8P456"/>
<evidence type="ECO:0000313" key="4">
    <source>
        <dbReference type="EMBL" id="PJF32332.1"/>
    </source>
</evidence>
<dbReference type="GO" id="GO:0003677">
    <property type="term" value="F:DNA binding"/>
    <property type="evidence" value="ECO:0007669"/>
    <property type="project" value="UniProtKB-UniRule"/>
</dbReference>
<dbReference type="Proteomes" id="UP000228921">
    <property type="component" value="Unassembled WGS sequence"/>
</dbReference>
<dbReference type="NCBIfam" id="TIGR00103">
    <property type="entry name" value="DNA_YbaB_EbfC"/>
    <property type="match status" value="1"/>
</dbReference>
<dbReference type="GO" id="GO:0043590">
    <property type="term" value="C:bacterial nucleoid"/>
    <property type="evidence" value="ECO:0007669"/>
    <property type="project" value="UniProtKB-UniRule"/>
</dbReference>
<proteinExistence type="inferred from homology"/>
<dbReference type="HAMAP" id="MF_00274">
    <property type="entry name" value="DNA_YbaB_EbfC"/>
    <property type="match status" value="1"/>
</dbReference>